<sequence>MKKIFSIMAVAGALMMTSCDKWLDVNDNPNIPNTKVPTVDLRLPSIIARFAEAYESGGTRAAIISQQLAGTTVNNWALSRWNISTAAVNWPYQPWYIYTANNIPDLIEKGEATGANHYIGAGKVIWAWGFAAFSDMYGMLPYEEAFQGGLMTPKYDQGDLIYDKCLAELDEAISYLQMGQDAAAPALSVGDYLFQGDTKKWIALANGIKARMLNHLSKTDKFKAADVLALLEKAPKTASESALYQYQDRIVSTRPETESLQFQNNSSNRLTKLYIDYVLGNYTGAPTGANNMEDPRADLLIPRFVASGLRTPGVDMSQIPEAGFASSITTYAALRPTASVSTGSAYVAPGAKGLLLTSSEMHFIKAEVLFNQNNKAGALQAYKDGIKDHMEILGVPAANITSYLASTSVAQSASALTLSQIMIQKYIALSYSPEVFNDVRRLEYCTDASGKYNESVGIYKGLKRPGAVFTIALPSEDMWPRRFTVASYSINYNYEQVIKADPDAADATYTAKRIWWDVKK</sequence>
<evidence type="ECO:0000313" key="1">
    <source>
        <dbReference type="EMBL" id="QGA25032.1"/>
    </source>
</evidence>
<keyword evidence="2" id="KW-1185">Reference proteome</keyword>
<dbReference type="SUPFAM" id="SSF48452">
    <property type="entry name" value="TPR-like"/>
    <property type="match status" value="1"/>
</dbReference>
<name>A0A5Q0QBR5_9SPHI</name>
<accession>A0A5Q0QBR5</accession>
<proteinExistence type="predicted"/>
<dbReference type="Proteomes" id="UP000326921">
    <property type="component" value="Chromosome"/>
</dbReference>
<dbReference type="RefSeq" id="WP_153509353.1">
    <property type="nucleotide sequence ID" value="NZ_CP045652.1"/>
</dbReference>
<dbReference type="Gene3D" id="1.25.40.390">
    <property type="match status" value="1"/>
</dbReference>
<dbReference type="EMBL" id="CP045652">
    <property type="protein sequence ID" value="QGA25032.1"/>
    <property type="molecule type" value="Genomic_DNA"/>
</dbReference>
<dbReference type="InterPro" id="IPR011990">
    <property type="entry name" value="TPR-like_helical_dom_sf"/>
</dbReference>
<dbReference type="Pfam" id="PF12771">
    <property type="entry name" value="SusD-like_2"/>
    <property type="match status" value="1"/>
</dbReference>
<reference evidence="1 2" key="1">
    <citation type="submission" date="2019-10" db="EMBL/GenBank/DDBJ databases">
        <authorList>
            <person name="Dong K."/>
        </authorList>
    </citation>
    <scope>NUCLEOTIDE SEQUENCE [LARGE SCALE GENOMIC DNA]</scope>
    <source>
        <strain evidence="2">dk4302</strain>
    </source>
</reference>
<keyword evidence="1" id="KW-0449">Lipoprotein</keyword>
<evidence type="ECO:0000313" key="2">
    <source>
        <dbReference type="Proteomes" id="UP000326921"/>
    </source>
</evidence>
<protein>
    <submittedName>
        <fullName evidence="1">SusD/RagB family nutrient-binding outer membrane lipoprotein</fullName>
    </submittedName>
</protein>
<dbReference type="AlphaFoldDB" id="A0A5Q0QBR5"/>
<dbReference type="PROSITE" id="PS51257">
    <property type="entry name" value="PROKAR_LIPOPROTEIN"/>
    <property type="match status" value="1"/>
</dbReference>
<dbReference type="KEGG" id="sphe:GFH32_01245"/>
<gene>
    <name evidence="1" type="ORF">GFH32_01245</name>
</gene>
<organism evidence="1 2">
    <name type="scientific">Sphingobacterium zhuxiongii</name>
    <dbReference type="NCBI Taxonomy" id="2662364"/>
    <lineage>
        <taxon>Bacteria</taxon>
        <taxon>Pseudomonadati</taxon>
        <taxon>Bacteroidota</taxon>
        <taxon>Sphingobacteriia</taxon>
        <taxon>Sphingobacteriales</taxon>
        <taxon>Sphingobacteriaceae</taxon>
        <taxon>Sphingobacterium</taxon>
    </lineage>
</organism>
<dbReference type="InterPro" id="IPR041662">
    <property type="entry name" value="SusD-like_2"/>
</dbReference>